<gene>
    <name evidence="3" type="ORF">VKT23_013870</name>
</gene>
<accession>A0ABR1J6S5</accession>
<comment type="caution">
    <text evidence="3">The sequence shown here is derived from an EMBL/GenBank/DDBJ whole genome shotgun (WGS) entry which is preliminary data.</text>
</comment>
<name>A0ABR1J6S5_9AGAR</name>
<evidence type="ECO:0000256" key="1">
    <source>
        <dbReference type="SAM" id="MobiDB-lite"/>
    </source>
</evidence>
<protein>
    <recommendedName>
        <fullName evidence="2">DUF6532 domain-containing protein</fullName>
    </recommendedName>
</protein>
<feature type="compositionally biased region" description="Acidic residues" evidence="1">
    <location>
        <begin position="1"/>
        <end position="15"/>
    </location>
</feature>
<reference evidence="3 4" key="1">
    <citation type="submission" date="2024-01" db="EMBL/GenBank/DDBJ databases">
        <title>A draft genome for the cacao thread blight pathogen Marasmiellus scandens.</title>
        <authorList>
            <person name="Baruah I.K."/>
            <person name="Leung J."/>
            <person name="Bukari Y."/>
            <person name="Amoako-Attah I."/>
            <person name="Meinhardt L.W."/>
            <person name="Bailey B.A."/>
            <person name="Cohen S.P."/>
        </authorList>
    </citation>
    <scope>NUCLEOTIDE SEQUENCE [LARGE SCALE GENOMIC DNA]</scope>
    <source>
        <strain evidence="3 4">GH-19</strain>
    </source>
</reference>
<dbReference type="Pfam" id="PF20149">
    <property type="entry name" value="DUF6532"/>
    <property type="match status" value="1"/>
</dbReference>
<feature type="domain" description="DUF6532" evidence="2">
    <location>
        <begin position="101"/>
        <end position="220"/>
    </location>
</feature>
<dbReference type="Proteomes" id="UP001498398">
    <property type="component" value="Unassembled WGS sequence"/>
</dbReference>
<feature type="region of interest" description="Disordered" evidence="1">
    <location>
        <begin position="1"/>
        <end position="23"/>
    </location>
</feature>
<organism evidence="3 4">
    <name type="scientific">Marasmiellus scandens</name>
    <dbReference type="NCBI Taxonomy" id="2682957"/>
    <lineage>
        <taxon>Eukaryota</taxon>
        <taxon>Fungi</taxon>
        <taxon>Dikarya</taxon>
        <taxon>Basidiomycota</taxon>
        <taxon>Agaricomycotina</taxon>
        <taxon>Agaricomycetes</taxon>
        <taxon>Agaricomycetidae</taxon>
        <taxon>Agaricales</taxon>
        <taxon>Marasmiineae</taxon>
        <taxon>Omphalotaceae</taxon>
        <taxon>Marasmiellus</taxon>
    </lineage>
</organism>
<proteinExistence type="predicted"/>
<dbReference type="EMBL" id="JBANRG010000039">
    <property type="protein sequence ID" value="KAK7448111.1"/>
    <property type="molecule type" value="Genomic_DNA"/>
</dbReference>
<evidence type="ECO:0000259" key="2">
    <source>
        <dbReference type="Pfam" id="PF20149"/>
    </source>
</evidence>
<dbReference type="InterPro" id="IPR045341">
    <property type="entry name" value="DUF6532"/>
</dbReference>
<keyword evidence="4" id="KW-1185">Reference proteome</keyword>
<evidence type="ECO:0000313" key="3">
    <source>
        <dbReference type="EMBL" id="KAK7448111.1"/>
    </source>
</evidence>
<sequence>MDSYEDDDMDGDEVENEGHIVAMEDDCLVESDTGMDDEETDTMSAGWEEGDRMIAHDMTKEKKSQDHQASDRVCKIPGKVCQREFKDRKVLMLADFGKLVVRLSTFTLNAFPENGFACWQYLMSAIEDSEVDPTLKDVLKGLDNETHQLITYGASDARYTLKVASKPLTLSHFGLVQNNVTLMNDSEYDSNKENELVHWLKSEKKFHHADLDWKDKKKTEPMTEMLPTKILS</sequence>
<evidence type="ECO:0000313" key="4">
    <source>
        <dbReference type="Proteomes" id="UP001498398"/>
    </source>
</evidence>